<evidence type="ECO:0000256" key="7">
    <source>
        <dbReference type="SAM" id="Phobius"/>
    </source>
</evidence>
<comment type="subcellular location">
    <subcellularLocation>
        <location evidence="1">Membrane</location>
    </subcellularLocation>
</comment>
<accession>A0AAD5ANB0</accession>
<keyword evidence="4 7" id="KW-1133">Transmembrane helix</keyword>
<keyword evidence="3 7" id="KW-0812">Transmembrane</keyword>
<keyword evidence="9" id="KW-1185">Reference proteome</keyword>
<feature type="compositionally biased region" description="Polar residues" evidence="6">
    <location>
        <begin position="1"/>
        <end position="11"/>
    </location>
</feature>
<feature type="compositionally biased region" description="Polar residues" evidence="6">
    <location>
        <begin position="126"/>
        <end position="148"/>
    </location>
</feature>
<evidence type="ECO:0000256" key="3">
    <source>
        <dbReference type="ARBA" id="ARBA00022692"/>
    </source>
</evidence>
<feature type="compositionally biased region" description="Basic residues" evidence="6">
    <location>
        <begin position="108"/>
        <end position="119"/>
    </location>
</feature>
<gene>
    <name evidence="8" type="ORF">C0J50_21327</name>
</gene>
<name>A0AAD5ANB0_SILAS</name>
<feature type="compositionally biased region" description="Low complexity" evidence="6">
    <location>
        <begin position="95"/>
        <end position="105"/>
    </location>
</feature>
<evidence type="ECO:0000256" key="5">
    <source>
        <dbReference type="ARBA" id="ARBA00023136"/>
    </source>
</evidence>
<dbReference type="InterPro" id="IPR051423">
    <property type="entry name" value="CD225/Dispanin"/>
</dbReference>
<dbReference type="PANTHER" id="PTHR14948:SF20">
    <property type="entry name" value="PROLINE-RICH TRANSMEMBRANE PROTEIN 2"/>
    <property type="match status" value="1"/>
</dbReference>
<evidence type="ECO:0000313" key="8">
    <source>
        <dbReference type="EMBL" id="KAI5619296.1"/>
    </source>
</evidence>
<organism evidence="8 9">
    <name type="scientific">Silurus asotus</name>
    <name type="common">Amur catfish</name>
    <name type="synonym">Parasilurus asotus</name>
    <dbReference type="NCBI Taxonomy" id="30991"/>
    <lineage>
        <taxon>Eukaryota</taxon>
        <taxon>Metazoa</taxon>
        <taxon>Chordata</taxon>
        <taxon>Craniata</taxon>
        <taxon>Vertebrata</taxon>
        <taxon>Euteleostomi</taxon>
        <taxon>Actinopterygii</taxon>
        <taxon>Neopterygii</taxon>
        <taxon>Teleostei</taxon>
        <taxon>Ostariophysi</taxon>
        <taxon>Siluriformes</taxon>
        <taxon>Siluridae</taxon>
        <taxon>Silurus</taxon>
    </lineage>
</organism>
<evidence type="ECO:0000256" key="2">
    <source>
        <dbReference type="ARBA" id="ARBA00006843"/>
    </source>
</evidence>
<feature type="region of interest" description="Disordered" evidence="6">
    <location>
        <begin position="84"/>
        <end position="152"/>
    </location>
</feature>
<evidence type="ECO:0000256" key="4">
    <source>
        <dbReference type="ARBA" id="ARBA00022989"/>
    </source>
</evidence>
<evidence type="ECO:0000256" key="6">
    <source>
        <dbReference type="SAM" id="MobiDB-lite"/>
    </source>
</evidence>
<proteinExistence type="inferred from homology"/>
<comment type="caution">
    <text evidence="8">The sequence shown here is derived from an EMBL/GenBank/DDBJ whole genome shotgun (WGS) entry which is preliminary data.</text>
</comment>
<dbReference type="Pfam" id="PF04505">
    <property type="entry name" value="CD225"/>
    <property type="match status" value="1"/>
</dbReference>
<evidence type="ECO:0000313" key="9">
    <source>
        <dbReference type="Proteomes" id="UP001205998"/>
    </source>
</evidence>
<dbReference type="PANTHER" id="PTHR14948">
    <property type="entry name" value="NG5"/>
    <property type="match status" value="1"/>
</dbReference>
<dbReference type="EMBL" id="MU551670">
    <property type="protein sequence ID" value="KAI5619296.1"/>
    <property type="molecule type" value="Genomic_DNA"/>
</dbReference>
<evidence type="ECO:0000256" key="1">
    <source>
        <dbReference type="ARBA" id="ARBA00004370"/>
    </source>
</evidence>
<dbReference type="GO" id="GO:0016020">
    <property type="term" value="C:membrane"/>
    <property type="evidence" value="ECO:0007669"/>
    <property type="project" value="UniProtKB-SubCell"/>
</dbReference>
<dbReference type="InterPro" id="IPR007593">
    <property type="entry name" value="CD225/Dispanin_fam"/>
</dbReference>
<protein>
    <submittedName>
        <fullName evidence="8">Proline-rich transmembrane protein 2-like</fullName>
    </submittedName>
</protein>
<feature type="transmembrane region" description="Helical" evidence="7">
    <location>
        <begin position="160"/>
        <end position="186"/>
    </location>
</feature>
<feature type="region of interest" description="Disordered" evidence="6">
    <location>
        <begin position="1"/>
        <end position="69"/>
    </location>
</feature>
<comment type="similarity">
    <text evidence="2">Belongs to the CD225/Dispanin family.</text>
</comment>
<keyword evidence="5 7" id="KW-0472">Membrane</keyword>
<dbReference type="AlphaFoldDB" id="A0AAD5ANB0"/>
<dbReference type="Proteomes" id="UP001205998">
    <property type="component" value="Unassembled WGS sequence"/>
</dbReference>
<sequence length="242" mass="25910">MDTNAPTTEISVEQEEEQQQPEQLPNQPPDDRADQTPISTQPVKTEHQDPPTDSEYTLAPESSVQMNGLATEHLTTIDEKLETSNGVCPNAVGASPPTSSRSSPPRSHPAKSGHAHANGHARLGSRSGSISHAGSPRPSLSRQASVLTESGGDGTKPNDYLILAILACFCPLWPINIVGLTFSVMSRYSLQQGNVDGARRLGRNAKVLSIVSLVGGVLIITATIVINWGYLLDHQCNHVKRN</sequence>
<feature type="transmembrane region" description="Helical" evidence="7">
    <location>
        <begin position="207"/>
        <end position="231"/>
    </location>
</feature>
<reference evidence="8" key="1">
    <citation type="submission" date="2018-07" db="EMBL/GenBank/DDBJ databases">
        <title>Comparative genomics of catfishes provides insights into carnivory and benthic adaptation.</title>
        <authorList>
            <person name="Zhang Y."/>
            <person name="Wang D."/>
            <person name="Peng Z."/>
            <person name="Zheng S."/>
            <person name="Shao F."/>
            <person name="Tao W."/>
        </authorList>
    </citation>
    <scope>NUCLEOTIDE SEQUENCE</scope>
    <source>
        <strain evidence="8">Chongqing</strain>
    </source>
</reference>